<dbReference type="AlphaFoldDB" id="A0A518IF55"/>
<protein>
    <submittedName>
        <fullName evidence="1">Sigma 54 modulation protein / S30EA ribosomal protein</fullName>
    </submittedName>
</protein>
<organism evidence="1 2">
    <name type="scientific">Gimesia fumaroli</name>
    <dbReference type="NCBI Taxonomy" id="2527976"/>
    <lineage>
        <taxon>Bacteria</taxon>
        <taxon>Pseudomonadati</taxon>
        <taxon>Planctomycetota</taxon>
        <taxon>Planctomycetia</taxon>
        <taxon>Planctomycetales</taxon>
        <taxon>Planctomycetaceae</taxon>
        <taxon>Gimesia</taxon>
    </lineage>
</organism>
<dbReference type="OrthoDB" id="121633at2"/>
<keyword evidence="2" id="KW-1185">Reference proteome</keyword>
<proteinExistence type="predicted"/>
<sequence length="112" mass="13055">MTITFTDRNQLLTHQLKQLCQRRLDYALSRFQSMITSIEFSVSDLNGPRGGIDKACRVRIIHRNGHLIVNQKHEDLSVCISKIAEKAARTLSRYRSRSQKFNRTRHTDLIET</sequence>
<evidence type="ECO:0000313" key="2">
    <source>
        <dbReference type="Proteomes" id="UP000318313"/>
    </source>
</evidence>
<dbReference type="InterPro" id="IPR003489">
    <property type="entry name" value="RHF/RaiA"/>
</dbReference>
<dbReference type="Proteomes" id="UP000318313">
    <property type="component" value="Chromosome"/>
</dbReference>
<accession>A0A518IF55</accession>
<keyword evidence="1" id="KW-0687">Ribonucleoprotein</keyword>
<dbReference type="InterPro" id="IPR036567">
    <property type="entry name" value="RHF-like"/>
</dbReference>
<dbReference type="Gene3D" id="3.30.160.100">
    <property type="entry name" value="Ribosome hibernation promotion factor-like"/>
    <property type="match status" value="1"/>
</dbReference>
<keyword evidence="1" id="KW-0689">Ribosomal protein</keyword>
<dbReference type="GO" id="GO:0005840">
    <property type="term" value="C:ribosome"/>
    <property type="evidence" value="ECO:0007669"/>
    <property type="project" value="UniProtKB-KW"/>
</dbReference>
<dbReference type="SUPFAM" id="SSF69754">
    <property type="entry name" value="Ribosome binding protein Y (YfiA homologue)"/>
    <property type="match status" value="1"/>
</dbReference>
<dbReference type="EMBL" id="CP037452">
    <property type="protein sequence ID" value="QDV51731.1"/>
    <property type="molecule type" value="Genomic_DNA"/>
</dbReference>
<dbReference type="Pfam" id="PF02482">
    <property type="entry name" value="Ribosomal_S30AE"/>
    <property type="match status" value="1"/>
</dbReference>
<evidence type="ECO:0000313" key="1">
    <source>
        <dbReference type="EMBL" id="QDV51731.1"/>
    </source>
</evidence>
<reference evidence="1 2" key="1">
    <citation type="submission" date="2019-03" db="EMBL/GenBank/DDBJ databases">
        <title>Deep-cultivation of Planctomycetes and their phenomic and genomic characterization uncovers novel biology.</title>
        <authorList>
            <person name="Wiegand S."/>
            <person name="Jogler M."/>
            <person name="Boedeker C."/>
            <person name="Pinto D."/>
            <person name="Vollmers J."/>
            <person name="Rivas-Marin E."/>
            <person name="Kohn T."/>
            <person name="Peeters S.H."/>
            <person name="Heuer A."/>
            <person name="Rast P."/>
            <person name="Oberbeckmann S."/>
            <person name="Bunk B."/>
            <person name="Jeske O."/>
            <person name="Meyerdierks A."/>
            <person name="Storesund J.E."/>
            <person name="Kallscheuer N."/>
            <person name="Luecker S."/>
            <person name="Lage O.M."/>
            <person name="Pohl T."/>
            <person name="Merkel B.J."/>
            <person name="Hornburger P."/>
            <person name="Mueller R.-W."/>
            <person name="Bruemmer F."/>
            <person name="Labrenz M."/>
            <person name="Spormann A.M."/>
            <person name="Op den Camp H."/>
            <person name="Overmann J."/>
            <person name="Amann R."/>
            <person name="Jetten M.S.M."/>
            <person name="Mascher T."/>
            <person name="Medema M.H."/>
            <person name="Devos D.P."/>
            <person name="Kaster A.-K."/>
            <person name="Ovreas L."/>
            <person name="Rohde M."/>
            <person name="Galperin M.Y."/>
            <person name="Jogler C."/>
        </authorList>
    </citation>
    <scope>NUCLEOTIDE SEQUENCE [LARGE SCALE GENOMIC DNA]</scope>
    <source>
        <strain evidence="1 2">Enr17</strain>
    </source>
</reference>
<dbReference type="RefSeq" id="WP_145311122.1">
    <property type="nucleotide sequence ID" value="NZ_CP037452.1"/>
</dbReference>
<gene>
    <name evidence="1" type="ORF">Enr17x_37890</name>
</gene>
<name>A0A518IF55_9PLAN</name>
<dbReference type="KEGG" id="gfm:Enr17x_37890"/>